<dbReference type="PROSITE" id="PS50088">
    <property type="entry name" value="ANK_REPEAT"/>
    <property type="match status" value="2"/>
</dbReference>
<accession>A0A3D8T687</accession>
<dbReference type="SMART" id="SM00248">
    <property type="entry name" value="ANK"/>
    <property type="match status" value="5"/>
</dbReference>
<evidence type="ECO:0000256" key="2">
    <source>
        <dbReference type="ARBA" id="ARBA00023043"/>
    </source>
</evidence>
<dbReference type="PRINTS" id="PR01415">
    <property type="entry name" value="ANKYRIN"/>
</dbReference>
<feature type="repeat" description="ANK" evidence="3">
    <location>
        <begin position="254"/>
        <end position="291"/>
    </location>
</feature>
<dbReference type="Gene3D" id="1.25.40.20">
    <property type="entry name" value="Ankyrin repeat-containing domain"/>
    <property type="match status" value="2"/>
</dbReference>
<keyword evidence="6" id="KW-1185">Reference proteome</keyword>
<gene>
    <name evidence="5" type="ORF">DSM5745_01399</name>
</gene>
<feature type="domain" description="F-box" evidence="4">
    <location>
        <begin position="1"/>
        <end position="45"/>
    </location>
</feature>
<evidence type="ECO:0000256" key="3">
    <source>
        <dbReference type="PROSITE-ProRule" id="PRU00023"/>
    </source>
</evidence>
<proteinExistence type="predicted"/>
<dbReference type="InterPro" id="IPR036770">
    <property type="entry name" value="Ankyrin_rpt-contain_sf"/>
</dbReference>
<evidence type="ECO:0000256" key="1">
    <source>
        <dbReference type="ARBA" id="ARBA00022737"/>
    </source>
</evidence>
<reference evidence="5 6" key="1">
    <citation type="journal article" date="2018" name="IMA Fungus">
        <title>IMA Genome-F 9: Draft genome sequence of Annulohypoxylon stygium, Aspergillus mulundensis, Berkeleyomyces basicola (syn. Thielaviopsis basicola), Ceratocystis smalleyi, two Cercospora beticola strains, Coleophoma cylindrospora, Fusarium fracticaudum, Phialophora cf. hyalina, and Morchella septimelata.</title>
        <authorList>
            <person name="Wingfield B.D."/>
            <person name="Bills G.F."/>
            <person name="Dong Y."/>
            <person name="Huang W."/>
            <person name="Nel W.J."/>
            <person name="Swalarsk-Parry B.S."/>
            <person name="Vaghefi N."/>
            <person name="Wilken P.M."/>
            <person name="An Z."/>
            <person name="de Beer Z.W."/>
            <person name="De Vos L."/>
            <person name="Chen L."/>
            <person name="Duong T.A."/>
            <person name="Gao Y."/>
            <person name="Hammerbacher A."/>
            <person name="Kikkert J.R."/>
            <person name="Li Y."/>
            <person name="Li H."/>
            <person name="Li K."/>
            <person name="Li Q."/>
            <person name="Liu X."/>
            <person name="Ma X."/>
            <person name="Naidoo K."/>
            <person name="Pethybridge S.J."/>
            <person name="Sun J."/>
            <person name="Steenkamp E.T."/>
            <person name="van der Nest M.A."/>
            <person name="van Wyk S."/>
            <person name="Wingfield M.J."/>
            <person name="Xiong C."/>
            <person name="Yue Q."/>
            <person name="Zhang X."/>
        </authorList>
    </citation>
    <scope>NUCLEOTIDE SEQUENCE [LARGE SCALE GENOMIC DNA]</scope>
    <source>
        <strain evidence="5 6">DSM 5745</strain>
    </source>
</reference>
<sequence length="344" mass="38514">MSLTSLPCELILCIAEYLAPQDLNHFVRTDGKYYRFLNTRLYQQNFSIALAWAICADFLPTLRKCVDLGADIQSASLTPFGYIPNSNDRGLITPFELAVKCHSDDMAAFLLEQGASPRSFDWEMSIFTMKLLPQTFAARFSMPKNLDFEMPIIDTKLLPKTFMALFDRGLFSRCKDKDRGAAWALQQMVQFGCETGARMLLERTDLAIDIDRVRIRDPPYTGASALTIAARYGDVKLVQLLLEHGASVDLRGNDGETPLLAHLGAGLVPNPSEQIVKLLVEAGADVNARDCLGRTPLWNVAGNTQTLIWDYLLEHGGDAEIHDEDGISATMRVRYFKFLDEYQT</sequence>
<keyword evidence="2 3" id="KW-0040">ANK repeat</keyword>
<dbReference type="OrthoDB" id="366390at2759"/>
<dbReference type="RefSeq" id="XP_026609260.1">
    <property type="nucleotide sequence ID" value="XM_026743415.1"/>
</dbReference>
<evidence type="ECO:0000313" key="5">
    <source>
        <dbReference type="EMBL" id="RDW94077.1"/>
    </source>
</evidence>
<protein>
    <recommendedName>
        <fullName evidence="4">F-box domain-containing protein</fullName>
    </recommendedName>
</protein>
<dbReference type="PANTHER" id="PTHR24198:SF165">
    <property type="entry name" value="ANKYRIN REPEAT-CONTAINING PROTEIN-RELATED"/>
    <property type="match status" value="1"/>
</dbReference>
<keyword evidence="1" id="KW-0677">Repeat</keyword>
<name>A0A3D8T687_9EURO</name>
<dbReference type="Pfam" id="PF12796">
    <property type="entry name" value="Ank_2"/>
    <property type="match status" value="1"/>
</dbReference>
<dbReference type="Proteomes" id="UP000256690">
    <property type="component" value="Unassembled WGS sequence"/>
</dbReference>
<organism evidence="5 6">
    <name type="scientific">Aspergillus mulundensis</name>
    <dbReference type="NCBI Taxonomy" id="1810919"/>
    <lineage>
        <taxon>Eukaryota</taxon>
        <taxon>Fungi</taxon>
        <taxon>Dikarya</taxon>
        <taxon>Ascomycota</taxon>
        <taxon>Pezizomycotina</taxon>
        <taxon>Eurotiomycetes</taxon>
        <taxon>Eurotiomycetidae</taxon>
        <taxon>Eurotiales</taxon>
        <taxon>Aspergillaceae</taxon>
        <taxon>Aspergillus</taxon>
        <taxon>Aspergillus subgen. Nidulantes</taxon>
    </lineage>
</organism>
<dbReference type="SUPFAM" id="SSF48403">
    <property type="entry name" value="Ankyrin repeat"/>
    <property type="match status" value="1"/>
</dbReference>
<dbReference type="PANTHER" id="PTHR24198">
    <property type="entry name" value="ANKYRIN REPEAT AND PROTEIN KINASE DOMAIN-CONTAINING PROTEIN"/>
    <property type="match status" value="1"/>
</dbReference>
<dbReference type="STRING" id="1810919.A0A3D8T687"/>
<feature type="repeat" description="ANK" evidence="3">
    <location>
        <begin position="221"/>
        <end position="253"/>
    </location>
</feature>
<dbReference type="InterPro" id="IPR002110">
    <property type="entry name" value="Ankyrin_rpt"/>
</dbReference>
<dbReference type="GeneID" id="38111769"/>
<evidence type="ECO:0000313" key="6">
    <source>
        <dbReference type="Proteomes" id="UP000256690"/>
    </source>
</evidence>
<evidence type="ECO:0000259" key="4">
    <source>
        <dbReference type="PROSITE" id="PS50181"/>
    </source>
</evidence>
<comment type="caution">
    <text evidence="5">The sequence shown here is derived from an EMBL/GenBank/DDBJ whole genome shotgun (WGS) entry which is preliminary data.</text>
</comment>
<dbReference type="PROSITE" id="PS50181">
    <property type="entry name" value="FBOX"/>
    <property type="match status" value="1"/>
</dbReference>
<dbReference type="AlphaFoldDB" id="A0A3D8T687"/>
<dbReference type="InterPro" id="IPR001810">
    <property type="entry name" value="F-box_dom"/>
</dbReference>
<dbReference type="EMBL" id="PVWQ01000001">
    <property type="protein sequence ID" value="RDW94077.1"/>
    <property type="molecule type" value="Genomic_DNA"/>
</dbReference>
<dbReference type="PROSITE" id="PS50297">
    <property type="entry name" value="ANK_REP_REGION"/>
    <property type="match status" value="2"/>
</dbReference>